<dbReference type="FunFam" id="3.10.110.10:FF:000049">
    <property type="entry name" value="RBR-type E3 ubiquitin transferase"/>
    <property type="match status" value="1"/>
</dbReference>
<dbReference type="CDD" id="cd20341">
    <property type="entry name" value="BRcat_RBR_RNF14"/>
    <property type="match status" value="1"/>
</dbReference>
<evidence type="ECO:0000259" key="23">
    <source>
        <dbReference type="PROSITE" id="PS51873"/>
    </source>
</evidence>
<feature type="compositionally biased region" description="Basic and acidic residues" evidence="20">
    <location>
        <begin position="276"/>
        <end position="293"/>
    </location>
</feature>
<dbReference type="CDD" id="cd20354">
    <property type="entry name" value="Rcat_RBR_RNF14"/>
    <property type="match status" value="1"/>
</dbReference>
<keyword evidence="13" id="KW-0805">Transcription regulation</keyword>
<comment type="subcellular location">
    <subcellularLocation>
        <location evidence="3">Cytoplasm</location>
    </subcellularLocation>
    <subcellularLocation>
        <location evidence="2">Nucleus</location>
    </subcellularLocation>
</comment>
<dbReference type="GO" id="GO:0060828">
    <property type="term" value="P:regulation of canonical Wnt signaling pathway"/>
    <property type="evidence" value="ECO:0007669"/>
    <property type="project" value="UniProtKB-ARBA"/>
</dbReference>
<dbReference type="FunFam" id="2.20.25.20:FF:000007">
    <property type="entry name" value="RBR-type E3 ubiquitin transferase"/>
    <property type="match status" value="1"/>
</dbReference>
<dbReference type="Gene3D" id="2.20.25.20">
    <property type="match status" value="1"/>
</dbReference>
<dbReference type="GeneID" id="109468018"/>
<dbReference type="Pfam" id="PF05773">
    <property type="entry name" value="RWD"/>
    <property type="match status" value="1"/>
</dbReference>
<dbReference type="InterPro" id="IPR006575">
    <property type="entry name" value="RWD_dom"/>
</dbReference>
<dbReference type="CDD" id="cd16628">
    <property type="entry name" value="RING-HC_RBR_RNF14"/>
    <property type="match status" value="1"/>
</dbReference>
<dbReference type="SUPFAM" id="SSF54495">
    <property type="entry name" value="UBC-like"/>
    <property type="match status" value="1"/>
</dbReference>
<evidence type="ECO:0000256" key="12">
    <source>
        <dbReference type="ARBA" id="ARBA00022833"/>
    </source>
</evidence>
<dbReference type="KEGG" id="bbel:109468018"/>
<keyword evidence="9" id="KW-0677">Repeat</keyword>
<evidence type="ECO:0000256" key="14">
    <source>
        <dbReference type="ARBA" id="ARBA00023163"/>
    </source>
</evidence>
<keyword evidence="6" id="KW-0963">Cytoplasm</keyword>
<feature type="domain" description="RING-type" evidence="21">
    <location>
        <begin position="382"/>
        <end position="427"/>
    </location>
</feature>
<dbReference type="GO" id="GO:0016567">
    <property type="term" value="P:protein ubiquitination"/>
    <property type="evidence" value="ECO:0007669"/>
    <property type="project" value="InterPro"/>
</dbReference>
<dbReference type="GO" id="GO:0061630">
    <property type="term" value="F:ubiquitin protein ligase activity"/>
    <property type="evidence" value="ECO:0007669"/>
    <property type="project" value="UniProtKB-EC"/>
</dbReference>
<gene>
    <name evidence="25" type="primary">LOC109468018</name>
</gene>
<dbReference type="InterPro" id="IPR044066">
    <property type="entry name" value="TRIAD_supradom"/>
</dbReference>
<dbReference type="SUPFAM" id="SSF57850">
    <property type="entry name" value="RING/U-box"/>
    <property type="match status" value="3"/>
</dbReference>
<feature type="compositionally biased region" description="Basic and acidic residues" evidence="20">
    <location>
        <begin position="183"/>
        <end position="210"/>
    </location>
</feature>
<dbReference type="PROSITE" id="PS51873">
    <property type="entry name" value="TRIAD"/>
    <property type="match status" value="1"/>
</dbReference>
<dbReference type="Pfam" id="PF01485">
    <property type="entry name" value="IBR"/>
    <property type="match status" value="1"/>
</dbReference>
<dbReference type="InterPro" id="IPR017907">
    <property type="entry name" value="Znf_RING_CS"/>
</dbReference>
<dbReference type="InterPro" id="IPR047548">
    <property type="entry name" value="Rcat_RBR_RNF14"/>
</dbReference>
<dbReference type="EC" id="2.3.2.31" evidence="5"/>
<evidence type="ECO:0000256" key="2">
    <source>
        <dbReference type="ARBA" id="ARBA00004123"/>
    </source>
</evidence>
<dbReference type="InterPro" id="IPR013083">
    <property type="entry name" value="Znf_RING/FYVE/PHD"/>
</dbReference>
<dbReference type="PROSITE" id="PS00518">
    <property type="entry name" value="ZF_RING_1"/>
    <property type="match status" value="1"/>
</dbReference>
<dbReference type="PROSITE" id="PS50089">
    <property type="entry name" value="ZF_RING_2"/>
    <property type="match status" value="1"/>
</dbReference>
<evidence type="ECO:0000256" key="9">
    <source>
        <dbReference type="ARBA" id="ARBA00022737"/>
    </source>
</evidence>
<keyword evidence="14" id="KW-0804">Transcription</keyword>
<dbReference type="InterPro" id="IPR002867">
    <property type="entry name" value="IBR_dom"/>
</dbReference>
<dbReference type="Pfam" id="PF22191">
    <property type="entry name" value="IBR_1"/>
    <property type="match status" value="1"/>
</dbReference>
<comment type="pathway">
    <text evidence="4">Protein modification; protein ubiquitination.</text>
</comment>
<evidence type="ECO:0000313" key="24">
    <source>
        <dbReference type="Proteomes" id="UP000515135"/>
    </source>
</evidence>
<evidence type="ECO:0000256" key="8">
    <source>
        <dbReference type="ARBA" id="ARBA00022723"/>
    </source>
</evidence>
<keyword evidence="24" id="KW-1185">Reference proteome</keyword>
<evidence type="ECO:0000256" key="13">
    <source>
        <dbReference type="ARBA" id="ARBA00023015"/>
    </source>
</evidence>
<keyword evidence="12" id="KW-0862">Zinc</keyword>
<dbReference type="GO" id="GO:0008270">
    <property type="term" value="F:zinc ion binding"/>
    <property type="evidence" value="ECO:0007669"/>
    <property type="project" value="UniProtKB-KW"/>
</dbReference>
<evidence type="ECO:0000256" key="7">
    <source>
        <dbReference type="ARBA" id="ARBA00022679"/>
    </source>
</evidence>
<dbReference type="InterPro" id="IPR031128">
    <property type="entry name" value="RNF14_RING-HC_Zfn"/>
</dbReference>
<dbReference type="AlphaFoldDB" id="A0A6P4YT50"/>
<feature type="compositionally biased region" description="Basic and acidic residues" evidence="20">
    <location>
        <begin position="335"/>
        <end position="346"/>
    </location>
</feature>
<keyword evidence="7" id="KW-0808">Transferase</keyword>
<dbReference type="GO" id="GO:0005634">
    <property type="term" value="C:nucleus"/>
    <property type="evidence" value="ECO:0007669"/>
    <property type="project" value="UniProtKB-SubCell"/>
</dbReference>
<feature type="domain" description="RWD" evidence="22">
    <location>
        <begin position="9"/>
        <end position="134"/>
    </location>
</feature>
<evidence type="ECO:0000256" key="20">
    <source>
        <dbReference type="SAM" id="MobiDB-lite"/>
    </source>
</evidence>
<dbReference type="PROSITE" id="PS50908">
    <property type="entry name" value="RWD"/>
    <property type="match status" value="1"/>
</dbReference>
<evidence type="ECO:0000256" key="11">
    <source>
        <dbReference type="ARBA" id="ARBA00022786"/>
    </source>
</evidence>
<feature type="compositionally biased region" description="Polar residues" evidence="20">
    <location>
        <begin position="265"/>
        <end position="275"/>
    </location>
</feature>
<keyword evidence="8" id="KW-0479">Metal-binding</keyword>
<evidence type="ECO:0000256" key="18">
    <source>
        <dbReference type="ARBA" id="ARBA00075528"/>
    </source>
</evidence>
<evidence type="ECO:0000313" key="25">
    <source>
        <dbReference type="RefSeq" id="XP_019621782.1"/>
    </source>
</evidence>
<dbReference type="RefSeq" id="XP_019621782.1">
    <property type="nucleotide sequence ID" value="XM_019766223.1"/>
</dbReference>
<comment type="catalytic activity">
    <reaction evidence="1">
        <text>[E2 ubiquitin-conjugating enzyme]-S-ubiquitinyl-L-cysteine + [acceptor protein]-L-lysine = [E2 ubiquitin-conjugating enzyme]-L-cysteine + [acceptor protein]-N(6)-ubiquitinyl-L-lysine.</text>
        <dbReference type="EC" id="2.3.2.31"/>
    </reaction>
</comment>
<evidence type="ECO:0000256" key="5">
    <source>
        <dbReference type="ARBA" id="ARBA00012251"/>
    </source>
</evidence>
<evidence type="ECO:0000256" key="6">
    <source>
        <dbReference type="ARBA" id="ARBA00022490"/>
    </source>
</evidence>
<dbReference type="CDD" id="cd23820">
    <property type="entry name" value="RWD_RNF14"/>
    <property type="match status" value="1"/>
</dbReference>
<sequence length="646" mass="73264">MCDQEAQENELLALSSIYDDSVFMAAEDGTGGQFCSIIDLPENFQVKAPAPPGESVNKATVIPVKYLPPIILHFQYPADYPSCSAPQFTLSCKWLTLQQLTLLCKHLDELWTENSGMEILFTWAQYLQEEALSTLGISDVLDVTWIEEKVKLKNNRRQRIDEQKNVGTESTKESGILGASGQDVDKEKQEKDGGEEIVKKHGHGGRDHFGKGARGRGGHQSEQSAQEWKGYRRYDRDGGERTDKYGNRKGNSTRQWRDGERRGKNVQQEGNWSKAQRQERGGYKNSGERKQQEEETVSFLRTRENQQLMDNKLGNEGDSNVPDSPGTLEETSEEEKERETTKEVGDPRAIQDLASPSLLVPVIVEYDQERRQHMFNTTMYNCNVCFGEKLGADCIGFKGCDHVYCKECMKGYFQVQISEGNVQCLQCPEPKCESQALPSQVQELVGGELFARYDRLLLQSSLEGMADVVYCPRKSCQCPVMLEPDSKMGGCTACQYTFCTLCKLAYHGVSPCRVKPDDLRKLREEYLAASDAGKQFLEKRYGRKAIKQALEETFSEEWLKKYTKECPQCGTHIQKLDGCNKMTCIKCRAYFCWLCGMILHHSNPYGHFNRPGSKCFNLLFQGMEGEAGEEGEFEEEGEDWDWIVFA</sequence>
<comment type="similarity">
    <text evidence="16">Belongs to the RBR family. RNF14 subfamily.</text>
</comment>
<dbReference type="InterPro" id="IPR016135">
    <property type="entry name" value="UBQ-conjugating_enzyme/RWD"/>
</dbReference>
<evidence type="ECO:0000256" key="1">
    <source>
        <dbReference type="ARBA" id="ARBA00001798"/>
    </source>
</evidence>
<dbReference type="SMART" id="SM00647">
    <property type="entry name" value="IBR"/>
    <property type="match status" value="2"/>
</dbReference>
<evidence type="ECO:0000259" key="22">
    <source>
        <dbReference type="PROSITE" id="PS50908"/>
    </source>
</evidence>
<evidence type="ECO:0000256" key="10">
    <source>
        <dbReference type="ARBA" id="ARBA00022771"/>
    </source>
</evidence>
<keyword evidence="11" id="KW-0833">Ubl conjugation pathway</keyword>
<keyword evidence="15" id="KW-0539">Nucleus</keyword>
<reference evidence="25" key="1">
    <citation type="submission" date="2025-08" db="UniProtKB">
        <authorList>
            <consortium name="RefSeq"/>
        </authorList>
    </citation>
    <scope>IDENTIFICATION</scope>
    <source>
        <tissue evidence="25">Gonad</tissue>
    </source>
</reference>
<organism evidence="24 25">
    <name type="scientific">Branchiostoma belcheri</name>
    <name type="common">Amphioxus</name>
    <dbReference type="NCBI Taxonomy" id="7741"/>
    <lineage>
        <taxon>Eukaryota</taxon>
        <taxon>Metazoa</taxon>
        <taxon>Chordata</taxon>
        <taxon>Cephalochordata</taxon>
        <taxon>Leptocardii</taxon>
        <taxon>Amphioxiformes</taxon>
        <taxon>Branchiostomatidae</taxon>
        <taxon>Branchiostoma</taxon>
    </lineage>
</organism>
<evidence type="ECO:0000256" key="19">
    <source>
        <dbReference type="PROSITE-ProRule" id="PRU00175"/>
    </source>
</evidence>
<evidence type="ECO:0000256" key="4">
    <source>
        <dbReference type="ARBA" id="ARBA00004906"/>
    </source>
</evidence>
<dbReference type="Gene3D" id="1.20.120.1750">
    <property type="match status" value="1"/>
</dbReference>
<dbReference type="Gene3D" id="3.30.40.10">
    <property type="entry name" value="Zinc/RING finger domain, C3HC4 (zinc finger)"/>
    <property type="match status" value="1"/>
</dbReference>
<feature type="domain" description="RING-type" evidence="23">
    <location>
        <begin position="378"/>
        <end position="619"/>
    </location>
</feature>
<dbReference type="Proteomes" id="UP000515135">
    <property type="component" value="Unplaced"/>
</dbReference>
<protein>
    <recommendedName>
        <fullName evidence="17">E3 ubiquitin-protein ligase RNF14</fullName>
        <ecNumber evidence="5">2.3.2.31</ecNumber>
    </recommendedName>
    <alternativeName>
        <fullName evidence="18">RING finger protein 14</fullName>
    </alternativeName>
</protein>
<dbReference type="PANTHER" id="PTHR11685">
    <property type="entry name" value="RBR FAMILY RING FINGER AND IBR DOMAIN-CONTAINING"/>
    <property type="match status" value="1"/>
</dbReference>
<accession>A0A6P4YT50</accession>
<dbReference type="OrthoDB" id="1431934at2759"/>
<feature type="compositionally biased region" description="Basic and acidic residues" evidence="20">
    <location>
        <begin position="229"/>
        <end position="246"/>
    </location>
</feature>
<name>A0A6P4YT50_BRABE</name>
<evidence type="ECO:0000256" key="17">
    <source>
        <dbReference type="ARBA" id="ARBA00067098"/>
    </source>
</evidence>
<proteinExistence type="inferred from homology"/>
<dbReference type="InterPro" id="IPR031127">
    <property type="entry name" value="E3_UB_ligase_RBR"/>
</dbReference>
<dbReference type="SMART" id="SM00591">
    <property type="entry name" value="RWD"/>
    <property type="match status" value="1"/>
</dbReference>
<dbReference type="FunFam" id="3.30.40.10:FF:000186">
    <property type="entry name" value="RBR-type E3 ubiquitin transferase"/>
    <property type="match status" value="1"/>
</dbReference>
<dbReference type="InterPro" id="IPR001841">
    <property type="entry name" value="Znf_RING"/>
</dbReference>
<dbReference type="Gene3D" id="3.10.110.10">
    <property type="entry name" value="Ubiquitin Conjugating Enzyme"/>
    <property type="match status" value="1"/>
</dbReference>
<evidence type="ECO:0000256" key="16">
    <source>
        <dbReference type="ARBA" id="ARBA00044508"/>
    </source>
</evidence>
<dbReference type="GO" id="GO:0005737">
    <property type="term" value="C:cytoplasm"/>
    <property type="evidence" value="ECO:0007669"/>
    <property type="project" value="UniProtKB-SubCell"/>
</dbReference>
<evidence type="ECO:0000256" key="3">
    <source>
        <dbReference type="ARBA" id="ARBA00004496"/>
    </source>
</evidence>
<evidence type="ECO:0000259" key="21">
    <source>
        <dbReference type="PROSITE" id="PS50089"/>
    </source>
</evidence>
<evidence type="ECO:0000256" key="15">
    <source>
        <dbReference type="ARBA" id="ARBA00023242"/>
    </source>
</evidence>
<feature type="region of interest" description="Disordered" evidence="20">
    <location>
        <begin position="162"/>
        <end position="347"/>
    </location>
</feature>
<keyword evidence="10 19" id="KW-0863">Zinc-finger</keyword>